<feature type="domain" description="DUF3295" evidence="3">
    <location>
        <begin position="122"/>
        <end position="530"/>
    </location>
</feature>
<dbReference type="InterPro" id="IPR021711">
    <property type="entry name" value="DUF3295"/>
</dbReference>
<dbReference type="InterPro" id="IPR013860">
    <property type="entry name" value="AreA_GATA"/>
</dbReference>
<dbReference type="Proteomes" id="UP000271337">
    <property type="component" value="Unassembled WGS sequence"/>
</dbReference>
<feature type="region of interest" description="Disordered" evidence="1">
    <location>
        <begin position="119"/>
        <end position="183"/>
    </location>
</feature>
<feature type="compositionally biased region" description="Basic and acidic residues" evidence="1">
    <location>
        <begin position="160"/>
        <end position="183"/>
    </location>
</feature>
<dbReference type="OrthoDB" id="5054775at2759"/>
<evidence type="ECO:0000259" key="3">
    <source>
        <dbReference type="Pfam" id="PF11702"/>
    </source>
</evidence>
<feature type="compositionally biased region" description="Polar residues" evidence="1">
    <location>
        <begin position="1"/>
        <end position="12"/>
    </location>
</feature>
<dbReference type="AlphaFoldDB" id="A0A3M6XZ28"/>
<dbReference type="EMBL" id="QWIL01002213">
    <property type="protein sequence ID" value="RMX96053.1"/>
    <property type="molecule type" value="Genomic_DNA"/>
</dbReference>
<evidence type="ECO:0000313" key="5">
    <source>
        <dbReference type="Proteomes" id="UP000271337"/>
    </source>
</evidence>
<dbReference type="GO" id="GO:0005737">
    <property type="term" value="C:cytoplasm"/>
    <property type="evidence" value="ECO:0007669"/>
    <property type="project" value="TreeGrafter"/>
</dbReference>
<evidence type="ECO:0000259" key="2">
    <source>
        <dbReference type="Pfam" id="PF08550"/>
    </source>
</evidence>
<feature type="compositionally biased region" description="Basic and acidic residues" evidence="1">
    <location>
        <begin position="435"/>
        <end position="445"/>
    </location>
</feature>
<protein>
    <submittedName>
        <fullName evidence="4">Uncharacterized protein</fullName>
    </submittedName>
</protein>
<comment type="caution">
    <text evidence="4">The sequence shown here is derived from an EMBL/GenBank/DDBJ whole genome shotgun (WGS) entry which is preliminary data.</text>
</comment>
<evidence type="ECO:0000256" key="1">
    <source>
        <dbReference type="SAM" id="MobiDB-lite"/>
    </source>
</evidence>
<reference evidence="4 5" key="1">
    <citation type="journal article" date="2018" name="BMC Genomics">
        <title>Genomic evidence for intraspecific hybridization in a clonal and extremely halotolerant yeast.</title>
        <authorList>
            <person name="Gostincar C."/>
            <person name="Stajich J.E."/>
            <person name="Zupancic J."/>
            <person name="Zalar P."/>
            <person name="Gunde-Cimerman N."/>
        </authorList>
    </citation>
    <scope>NUCLEOTIDE SEQUENCE [LARGE SCALE GENOMIC DNA]</scope>
    <source>
        <strain evidence="4 5">EXF-6669</strain>
    </source>
</reference>
<organism evidence="4 5">
    <name type="scientific">Hortaea werneckii</name>
    <name type="common">Black yeast</name>
    <name type="synonym">Cladosporium werneckii</name>
    <dbReference type="NCBI Taxonomy" id="91943"/>
    <lineage>
        <taxon>Eukaryota</taxon>
        <taxon>Fungi</taxon>
        <taxon>Dikarya</taxon>
        <taxon>Ascomycota</taxon>
        <taxon>Pezizomycotina</taxon>
        <taxon>Dothideomycetes</taxon>
        <taxon>Dothideomycetidae</taxon>
        <taxon>Mycosphaerellales</taxon>
        <taxon>Teratosphaeriaceae</taxon>
        <taxon>Hortaea</taxon>
    </lineage>
</organism>
<feature type="compositionally biased region" description="Polar residues" evidence="1">
    <location>
        <begin position="508"/>
        <end position="533"/>
    </location>
</feature>
<feature type="region of interest" description="Disordered" evidence="1">
    <location>
        <begin position="1"/>
        <end position="33"/>
    </location>
</feature>
<feature type="compositionally biased region" description="Basic and acidic residues" evidence="1">
    <location>
        <begin position="231"/>
        <end position="243"/>
    </location>
</feature>
<feature type="compositionally biased region" description="Acidic residues" evidence="1">
    <location>
        <begin position="400"/>
        <end position="427"/>
    </location>
</feature>
<dbReference type="Pfam" id="PF11702">
    <property type="entry name" value="DUF3295"/>
    <property type="match status" value="1"/>
</dbReference>
<dbReference type="GO" id="GO:0000122">
    <property type="term" value="P:negative regulation of transcription by RNA polymerase II"/>
    <property type="evidence" value="ECO:0007669"/>
    <property type="project" value="TreeGrafter"/>
</dbReference>
<dbReference type="GO" id="GO:0031930">
    <property type="term" value="P:mitochondria-nucleus signaling pathway"/>
    <property type="evidence" value="ECO:0007669"/>
    <property type="project" value="TreeGrafter"/>
</dbReference>
<feature type="compositionally biased region" description="Polar residues" evidence="1">
    <location>
        <begin position="244"/>
        <end position="290"/>
    </location>
</feature>
<feature type="compositionally biased region" description="Acidic residues" evidence="1">
    <location>
        <begin position="133"/>
        <end position="149"/>
    </location>
</feature>
<feature type="compositionally biased region" description="Pro residues" evidence="1">
    <location>
        <begin position="494"/>
        <end position="507"/>
    </location>
</feature>
<feature type="domain" description="Nitrogen regulatory protein areA GATA-like" evidence="2">
    <location>
        <begin position="62"/>
        <end position="89"/>
    </location>
</feature>
<dbReference type="Pfam" id="PF08550">
    <property type="entry name" value="GATA_AreA"/>
    <property type="match status" value="1"/>
</dbReference>
<proteinExistence type="predicted"/>
<gene>
    <name evidence="4" type="ORF">D0867_13286</name>
</gene>
<name>A0A3M6XZ28_HORWE</name>
<accession>A0A3M6XZ28</accession>
<dbReference type="VEuPathDB" id="FungiDB:BTJ68_06086"/>
<dbReference type="InterPro" id="IPR053043">
    <property type="entry name" value="Ras-cAMP_regulatory"/>
</dbReference>
<sequence>MRNTDDSSSSLHPFSEPAPTPSTLARHSHPTMPFRPEHSLLRVEVPALHTIDTTSVENLFGMWSLFSKTSHAMEDGKRLENLSWRLWNRETFCCTPDQQPRAALSPPCSWVKPQAATTDIPVPELSSSLDSAATEELEDDDDEEEDDETSSVPVPPLSRARPELRRHDSSSSNSRGREKHITPVDLEKIFSSIKESRPLAPIEMAMPHTPAKFESDPPSTSASQTLPQLHYHTDESEPLRDVDTTTPQPSDSHATLESATSTVGTSDTNDTHPSQAQTVGSESSTNTEMSTHSKEPGTHSVVRGFVPGGAPSSYRSQTHLAAQPTPILRNSLQNPRAPPKKKSAVFQIGTSSGEDESSFEKHMSYKSSISENLTKGHRGDGSDDSFKDEVAVARDSPVFESDDEDEEVSESAIEDDDDSSDWEDSDEQSGPSSVNEKEMFQRVDSRPNLTSRRSLLTTMMHEPDRAKAMANAATRSTPALRRSRTSTPSGPSAPGSPQPTIQEPPQPNQDATRSNPKPIIMTTSNTHPPQQPA</sequence>
<feature type="non-terminal residue" evidence="4">
    <location>
        <position position="533"/>
    </location>
</feature>
<dbReference type="GO" id="GO:0006808">
    <property type="term" value="P:regulation of nitrogen utilization"/>
    <property type="evidence" value="ECO:0007669"/>
    <property type="project" value="TreeGrafter"/>
</dbReference>
<dbReference type="PANTHER" id="PTHR28014">
    <property type="entry name" value="NEGATIVE REGULATOR OF RAS-CAMP PATHWAY"/>
    <property type="match status" value="1"/>
</dbReference>
<feature type="region of interest" description="Disordered" evidence="1">
    <location>
        <begin position="204"/>
        <end position="533"/>
    </location>
</feature>
<dbReference type="PANTHER" id="PTHR28014:SF1">
    <property type="entry name" value="NEGATIVE REGULATOR OF RAS-CAMP PATHWAY"/>
    <property type="match status" value="1"/>
</dbReference>
<evidence type="ECO:0000313" key="4">
    <source>
        <dbReference type="EMBL" id="RMX96053.1"/>
    </source>
</evidence>
<feature type="compositionally biased region" description="Basic and acidic residues" evidence="1">
    <location>
        <begin position="377"/>
        <end position="392"/>
    </location>
</feature>
<feature type="compositionally biased region" description="Polar residues" evidence="1">
    <location>
        <begin position="447"/>
        <end position="457"/>
    </location>
</feature>
<feature type="compositionally biased region" description="Polar residues" evidence="1">
    <location>
        <begin position="217"/>
        <end position="227"/>
    </location>
</feature>